<feature type="transmembrane region" description="Helical" evidence="10">
    <location>
        <begin position="36"/>
        <end position="54"/>
    </location>
</feature>
<dbReference type="KEGG" id="ams:AMIS_4320"/>
<keyword evidence="4 10" id="KW-1133">Transmembrane helix</keyword>
<dbReference type="HAMAP" id="MF_00454">
    <property type="entry name" value="FluC"/>
    <property type="match status" value="1"/>
</dbReference>
<dbReference type="Pfam" id="PF02537">
    <property type="entry name" value="CRCB"/>
    <property type="match status" value="1"/>
</dbReference>
<dbReference type="eggNOG" id="COG0239">
    <property type="taxonomic scope" value="Bacteria"/>
</dbReference>
<dbReference type="EMBL" id="AP012319">
    <property type="protein sequence ID" value="BAL85652.1"/>
    <property type="molecule type" value="Genomic_DNA"/>
</dbReference>
<evidence type="ECO:0000256" key="1">
    <source>
        <dbReference type="ARBA" id="ARBA00004651"/>
    </source>
</evidence>
<comment type="similarity">
    <text evidence="7 10">Belongs to the fluoride channel Fluc/FEX (TC 1.A.43) family.</text>
</comment>
<reference evidence="11 12" key="1">
    <citation type="submission" date="2012-02" db="EMBL/GenBank/DDBJ databases">
        <title>Complete genome sequence of Actinoplanes missouriensis 431 (= NBRC 102363).</title>
        <authorList>
            <person name="Ohnishi Y."/>
            <person name="Ishikawa J."/>
            <person name="Sekine M."/>
            <person name="Hosoyama A."/>
            <person name="Harada T."/>
            <person name="Narita H."/>
            <person name="Hata T."/>
            <person name="Konno Y."/>
            <person name="Tutikane K."/>
            <person name="Fujita N."/>
            <person name="Horinouchi S."/>
            <person name="Hayakawa M."/>
        </authorList>
    </citation>
    <scope>NUCLEOTIDE SEQUENCE [LARGE SCALE GENOMIC DNA]</scope>
    <source>
        <strain evidence="12">ATCC 14538 / DSM 43046 / CBS 188.64 / JCM 3121 / NBRC 102363 / NCIMB 12654 / NRRL B-3342 / UNCC 431</strain>
    </source>
</reference>
<dbReference type="Proteomes" id="UP000007882">
    <property type="component" value="Chromosome"/>
</dbReference>
<evidence type="ECO:0000313" key="11">
    <source>
        <dbReference type="EMBL" id="BAL85652.1"/>
    </source>
</evidence>
<evidence type="ECO:0000256" key="10">
    <source>
        <dbReference type="HAMAP-Rule" id="MF_00454"/>
    </source>
</evidence>
<dbReference type="GO" id="GO:0140114">
    <property type="term" value="P:cellular detoxification of fluoride"/>
    <property type="evidence" value="ECO:0007669"/>
    <property type="project" value="UniProtKB-UniRule"/>
</dbReference>
<comment type="activity regulation">
    <text evidence="10">Na(+) is not transported, but it plays an essential structural role and its presence is essential for fluoride channel function.</text>
</comment>
<keyword evidence="10" id="KW-0406">Ion transport</keyword>
<dbReference type="GO" id="GO:0046872">
    <property type="term" value="F:metal ion binding"/>
    <property type="evidence" value="ECO:0007669"/>
    <property type="project" value="UniProtKB-KW"/>
</dbReference>
<dbReference type="RefSeq" id="WP_014440552.1">
    <property type="nucleotide sequence ID" value="NC_017093.1"/>
</dbReference>
<keyword evidence="12" id="KW-1185">Reference proteome</keyword>
<gene>
    <name evidence="10" type="primary">fluC</name>
    <name evidence="10" type="synonym">crcB</name>
    <name evidence="11" type="ordered locus">AMIS_4320</name>
</gene>
<comment type="catalytic activity">
    <reaction evidence="8">
        <text>fluoride(in) = fluoride(out)</text>
        <dbReference type="Rhea" id="RHEA:76159"/>
        <dbReference type="ChEBI" id="CHEBI:17051"/>
    </reaction>
    <physiologicalReaction direction="left-to-right" evidence="8">
        <dbReference type="Rhea" id="RHEA:76160"/>
    </physiologicalReaction>
</comment>
<name>I0GY15_ACTM4</name>
<dbReference type="PATRIC" id="fig|512565.3.peg.437"/>
<feature type="binding site" evidence="10">
    <location>
        <position position="74"/>
    </location>
    <ligand>
        <name>Na(+)</name>
        <dbReference type="ChEBI" id="CHEBI:29101"/>
        <note>structural</note>
    </ligand>
</feature>
<keyword evidence="2 10" id="KW-1003">Cell membrane</keyword>
<keyword evidence="5 10" id="KW-0472">Membrane</keyword>
<sequence length="120" mass="12312">MDLDLDRRSIAAVSAGGALGALARLAVSTVLSGSPWATWLVNVTGCFLIGVLYTRTEHRMLRLLLGTGVLGGYTTFSTATVQVETAGLPYLAATLLGCLLAAWAGAATAGSLRTARAGCR</sequence>
<comment type="subcellular location">
    <subcellularLocation>
        <location evidence="1 10">Cell membrane</location>
        <topology evidence="1 10">Multi-pass membrane protein</topology>
    </subcellularLocation>
</comment>
<evidence type="ECO:0000256" key="2">
    <source>
        <dbReference type="ARBA" id="ARBA00022475"/>
    </source>
</evidence>
<dbReference type="HOGENOM" id="CLU_114342_1_0_11"/>
<dbReference type="GO" id="GO:0005886">
    <property type="term" value="C:plasma membrane"/>
    <property type="evidence" value="ECO:0007669"/>
    <property type="project" value="UniProtKB-SubCell"/>
</dbReference>
<evidence type="ECO:0000256" key="8">
    <source>
        <dbReference type="ARBA" id="ARBA00035585"/>
    </source>
</evidence>
<dbReference type="AlphaFoldDB" id="I0GY15"/>
<comment type="function">
    <text evidence="9 10">Fluoride-specific ion channel. Important for reducing fluoride concentration in the cell, thus reducing its toxicity.</text>
</comment>
<keyword evidence="10" id="KW-0479">Metal-binding</keyword>
<keyword evidence="10" id="KW-0813">Transport</keyword>
<organism evidence="11 12">
    <name type="scientific">Actinoplanes missouriensis (strain ATCC 14538 / DSM 43046 / CBS 188.64 / JCM 3121 / NBRC 102363 / NCIMB 12654 / NRRL B-3342 / UNCC 431)</name>
    <dbReference type="NCBI Taxonomy" id="512565"/>
    <lineage>
        <taxon>Bacteria</taxon>
        <taxon>Bacillati</taxon>
        <taxon>Actinomycetota</taxon>
        <taxon>Actinomycetes</taxon>
        <taxon>Micromonosporales</taxon>
        <taxon>Micromonosporaceae</taxon>
        <taxon>Actinoplanes</taxon>
    </lineage>
</organism>
<dbReference type="GO" id="GO:0062054">
    <property type="term" value="F:fluoride channel activity"/>
    <property type="evidence" value="ECO:0007669"/>
    <property type="project" value="UniProtKB-UniRule"/>
</dbReference>
<feature type="binding site" evidence="10">
    <location>
        <position position="71"/>
    </location>
    <ligand>
        <name>Na(+)</name>
        <dbReference type="ChEBI" id="CHEBI:29101"/>
        <note>structural</note>
    </ligand>
</feature>
<feature type="transmembrane region" description="Helical" evidence="10">
    <location>
        <begin position="61"/>
        <end position="81"/>
    </location>
</feature>
<evidence type="ECO:0000256" key="3">
    <source>
        <dbReference type="ARBA" id="ARBA00022692"/>
    </source>
</evidence>
<dbReference type="InterPro" id="IPR003691">
    <property type="entry name" value="FluC"/>
</dbReference>
<evidence type="ECO:0000256" key="7">
    <source>
        <dbReference type="ARBA" id="ARBA00035120"/>
    </source>
</evidence>
<dbReference type="OrthoDB" id="4408652at2"/>
<keyword evidence="6 10" id="KW-0407">Ion channel</keyword>
<proteinExistence type="inferred from homology"/>
<evidence type="ECO:0000256" key="6">
    <source>
        <dbReference type="ARBA" id="ARBA00023303"/>
    </source>
</evidence>
<evidence type="ECO:0000256" key="4">
    <source>
        <dbReference type="ARBA" id="ARBA00022989"/>
    </source>
</evidence>
<evidence type="ECO:0000256" key="9">
    <source>
        <dbReference type="ARBA" id="ARBA00049940"/>
    </source>
</evidence>
<accession>I0GY15</accession>
<feature type="transmembrane region" description="Helical" evidence="10">
    <location>
        <begin position="87"/>
        <end position="106"/>
    </location>
</feature>
<keyword evidence="10" id="KW-0915">Sodium</keyword>
<dbReference type="STRING" id="512565.AMIS_4320"/>
<evidence type="ECO:0000256" key="5">
    <source>
        <dbReference type="ARBA" id="ARBA00023136"/>
    </source>
</evidence>
<keyword evidence="3 10" id="KW-0812">Transmembrane</keyword>
<protein>
    <recommendedName>
        <fullName evidence="10">Fluoride-specific ion channel FluC</fullName>
    </recommendedName>
</protein>
<evidence type="ECO:0000313" key="12">
    <source>
        <dbReference type="Proteomes" id="UP000007882"/>
    </source>
</evidence>